<dbReference type="RefSeq" id="WP_229065612.1">
    <property type="nucleotide sequence ID" value="NZ_JGDB01000248.1"/>
</dbReference>
<evidence type="ECO:0000256" key="1">
    <source>
        <dbReference type="SAM" id="Coils"/>
    </source>
</evidence>
<reference evidence="3 4" key="1">
    <citation type="submission" date="2014-02" db="EMBL/GenBank/DDBJ databases">
        <authorList>
            <person name="Sears C."/>
            <person name="Carroll K."/>
            <person name="Sack B.R."/>
            <person name="Qadri F."/>
            <person name="Myers L.L."/>
            <person name="Chung G.-T."/>
            <person name="Escheverria P."/>
            <person name="Fraser C.M."/>
            <person name="Sadzewicz L."/>
            <person name="Shefchek K.A."/>
            <person name="Tallon L."/>
            <person name="Das S.P."/>
            <person name="Daugherty S."/>
            <person name="Mongodin E.F."/>
        </authorList>
    </citation>
    <scope>NUCLEOTIDE SEQUENCE [LARGE SCALE GENOMIC DNA]</scope>
    <source>
        <strain evidence="4">3998T(B)3</strain>
    </source>
</reference>
<sequence length="212" mass="24972">MEMIEYIKLVTAFIVSIGGSSVVIIALSKWFGNFLSTRLLDAYNNKHEKELEVIKTKYASELENTKNELEKAKSQFLRYSEKQFELYNDLWKVLLYTKRQADLLWQKADPNQIPSFSEQIRLTRNAISDNLLLIEEEHYEKLIQLIEQFEQFQFGKLKLIDIRIQIEGGEQVQQIISKADAQNTINKNRRTKDKYDKLIMDIGKSFREQIKG</sequence>
<protein>
    <submittedName>
        <fullName evidence="3">Uncharacterized protein</fullName>
    </submittedName>
</protein>
<proteinExistence type="predicted"/>
<evidence type="ECO:0000313" key="4">
    <source>
        <dbReference type="Proteomes" id="UP000020773"/>
    </source>
</evidence>
<feature type="coiled-coil region" evidence="1">
    <location>
        <begin position="44"/>
        <end position="82"/>
    </location>
</feature>
<keyword evidence="2" id="KW-0812">Transmembrane</keyword>
<dbReference type="PATRIC" id="fig|1339316.3.peg.3648"/>
<dbReference type="EMBL" id="JGDB01000248">
    <property type="protein sequence ID" value="EXY89474.1"/>
    <property type="molecule type" value="Genomic_DNA"/>
</dbReference>
<gene>
    <name evidence="3" type="ORF">M125_3862</name>
</gene>
<dbReference type="AlphaFoldDB" id="A0A015TYJ6"/>
<evidence type="ECO:0000313" key="3">
    <source>
        <dbReference type="EMBL" id="EXY89474.1"/>
    </source>
</evidence>
<comment type="caution">
    <text evidence="3">The sequence shown here is derived from an EMBL/GenBank/DDBJ whole genome shotgun (WGS) entry which is preliminary data.</text>
</comment>
<dbReference type="Proteomes" id="UP000020773">
    <property type="component" value="Unassembled WGS sequence"/>
</dbReference>
<organism evidence="3 4">
    <name type="scientific">Bacteroides fragilis str. 3998T(B)3</name>
    <dbReference type="NCBI Taxonomy" id="1339316"/>
    <lineage>
        <taxon>Bacteria</taxon>
        <taxon>Pseudomonadati</taxon>
        <taxon>Bacteroidota</taxon>
        <taxon>Bacteroidia</taxon>
        <taxon>Bacteroidales</taxon>
        <taxon>Bacteroidaceae</taxon>
        <taxon>Bacteroides</taxon>
    </lineage>
</organism>
<evidence type="ECO:0000256" key="2">
    <source>
        <dbReference type="SAM" id="Phobius"/>
    </source>
</evidence>
<accession>A0A015TYJ6</accession>
<keyword evidence="2" id="KW-1133">Transmembrane helix</keyword>
<keyword evidence="1" id="KW-0175">Coiled coil</keyword>
<feature type="transmembrane region" description="Helical" evidence="2">
    <location>
        <begin position="6"/>
        <end position="28"/>
    </location>
</feature>
<keyword evidence="2" id="KW-0472">Membrane</keyword>
<name>A0A015TYJ6_BACFG</name>